<dbReference type="InterPro" id="IPR051258">
    <property type="entry name" value="Diverse_Substrate_Transporter"/>
</dbReference>
<reference evidence="8 9" key="1">
    <citation type="submission" date="2014-11" db="EMBL/GenBank/DDBJ databases">
        <title>Draft genome sequence of Chelonobacter oris 1662T, associated with respiratory disease in Hermann's Tortoises.</title>
        <authorList>
            <person name="Kudirkiene E."/>
            <person name="Hansen M.J."/>
            <person name="Bojesen A.M."/>
        </authorList>
    </citation>
    <scope>NUCLEOTIDE SEQUENCE [LARGE SCALE GENOMIC DNA]</scope>
    <source>
        <strain evidence="8 9">1662</strain>
    </source>
</reference>
<dbReference type="PANTHER" id="PTHR42920:SF5">
    <property type="entry name" value="EAMA DOMAIN-CONTAINING PROTEIN"/>
    <property type="match status" value="1"/>
</dbReference>
<accession>A0A0A3AM82</accession>
<feature type="transmembrane region" description="Helical" evidence="6">
    <location>
        <begin position="144"/>
        <end position="163"/>
    </location>
</feature>
<dbReference type="AlphaFoldDB" id="A0A0A3AM82"/>
<evidence type="ECO:0000256" key="3">
    <source>
        <dbReference type="ARBA" id="ARBA00022692"/>
    </source>
</evidence>
<keyword evidence="2" id="KW-1003">Cell membrane</keyword>
<sequence>MYKYRGELILLLVSLLAASGWLFSKYALQVLPPAGFISVRFLAAGLLFLPFACPQLRRLSREQLKSAVTVGLAFSLNLFLWVQGMSYTENMGEGAFIVSLSMLLAPLVSWLIFRHRPQRMFWFCLPLAGGGLFLLASGSGLHLSLGNTLFLLSSLVAATSFVLNNQFSKSIPALSLTTIQLLMVGLFCGLFSLLFETWTMPVSRATWGWVAASVLIATGFRFLLQAIGQKHSQITNAAIIMVLEPVWTLLLSVSLLGEIITWQKALGCGLILTALFAYRLQPQLRYRLLLWRKHNRRKGRQ</sequence>
<dbReference type="EMBL" id="JSUM01000010">
    <property type="protein sequence ID" value="KGQ70518.1"/>
    <property type="molecule type" value="Genomic_DNA"/>
</dbReference>
<feature type="domain" description="EamA" evidence="7">
    <location>
        <begin position="6"/>
        <end position="135"/>
    </location>
</feature>
<feature type="transmembrane region" description="Helical" evidence="6">
    <location>
        <begin position="262"/>
        <end position="280"/>
    </location>
</feature>
<dbReference type="GO" id="GO:0005886">
    <property type="term" value="C:plasma membrane"/>
    <property type="evidence" value="ECO:0007669"/>
    <property type="project" value="UniProtKB-SubCell"/>
</dbReference>
<dbReference type="InterPro" id="IPR037185">
    <property type="entry name" value="EmrE-like"/>
</dbReference>
<feature type="transmembrane region" description="Helical" evidence="6">
    <location>
        <begin position="64"/>
        <end position="82"/>
    </location>
</feature>
<feature type="transmembrane region" description="Helical" evidence="6">
    <location>
        <begin position="207"/>
        <end position="224"/>
    </location>
</feature>
<comment type="caution">
    <text evidence="8">The sequence shown here is derived from an EMBL/GenBank/DDBJ whole genome shotgun (WGS) entry which is preliminary data.</text>
</comment>
<evidence type="ECO:0000313" key="9">
    <source>
        <dbReference type="Proteomes" id="UP000030380"/>
    </source>
</evidence>
<dbReference type="SUPFAM" id="SSF103481">
    <property type="entry name" value="Multidrug resistance efflux transporter EmrE"/>
    <property type="match status" value="2"/>
</dbReference>
<evidence type="ECO:0000256" key="2">
    <source>
        <dbReference type="ARBA" id="ARBA00022475"/>
    </source>
</evidence>
<protein>
    <submittedName>
        <fullName evidence="8">RhaT protein</fullName>
    </submittedName>
</protein>
<evidence type="ECO:0000256" key="1">
    <source>
        <dbReference type="ARBA" id="ARBA00004651"/>
    </source>
</evidence>
<comment type="subcellular location">
    <subcellularLocation>
        <location evidence="1">Cell membrane</location>
        <topology evidence="1">Multi-pass membrane protein</topology>
    </subcellularLocation>
</comment>
<organism evidence="8 9">
    <name type="scientific">Chelonobacter oris</name>
    <dbReference type="NCBI Taxonomy" id="505317"/>
    <lineage>
        <taxon>Bacteria</taxon>
        <taxon>Pseudomonadati</taxon>
        <taxon>Pseudomonadota</taxon>
        <taxon>Gammaproteobacteria</taxon>
        <taxon>Pasteurellales</taxon>
        <taxon>Pasteurellaceae</taxon>
        <taxon>Chelonobacter</taxon>
    </lineage>
</organism>
<evidence type="ECO:0000256" key="6">
    <source>
        <dbReference type="SAM" id="Phobius"/>
    </source>
</evidence>
<keyword evidence="5 6" id="KW-0472">Membrane</keyword>
<feature type="domain" description="EamA" evidence="7">
    <location>
        <begin position="145"/>
        <end position="276"/>
    </location>
</feature>
<feature type="transmembrane region" description="Helical" evidence="6">
    <location>
        <begin position="175"/>
        <end position="195"/>
    </location>
</feature>
<dbReference type="Pfam" id="PF00892">
    <property type="entry name" value="EamA"/>
    <property type="match status" value="2"/>
</dbReference>
<evidence type="ECO:0000256" key="5">
    <source>
        <dbReference type="ARBA" id="ARBA00023136"/>
    </source>
</evidence>
<gene>
    <name evidence="8" type="ORF">OA57_06655</name>
</gene>
<dbReference type="Proteomes" id="UP000030380">
    <property type="component" value="Unassembled WGS sequence"/>
</dbReference>
<evidence type="ECO:0000259" key="7">
    <source>
        <dbReference type="Pfam" id="PF00892"/>
    </source>
</evidence>
<feature type="transmembrane region" description="Helical" evidence="6">
    <location>
        <begin position="94"/>
        <end position="113"/>
    </location>
</feature>
<name>A0A0A3AM82_9PAST</name>
<proteinExistence type="predicted"/>
<evidence type="ECO:0000256" key="4">
    <source>
        <dbReference type="ARBA" id="ARBA00022989"/>
    </source>
</evidence>
<feature type="transmembrane region" description="Helical" evidence="6">
    <location>
        <begin position="236"/>
        <end position="256"/>
    </location>
</feature>
<keyword evidence="4 6" id="KW-1133">Transmembrane helix</keyword>
<keyword evidence="9" id="KW-1185">Reference proteome</keyword>
<dbReference type="STRING" id="505317.OA57_06655"/>
<feature type="transmembrane region" description="Helical" evidence="6">
    <location>
        <begin position="34"/>
        <end position="52"/>
    </location>
</feature>
<evidence type="ECO:0000313" key="8">
    <source>
        <dbReference type="EMBL" id="KGQ70518.1"/>
    </source>
</evidence>
<dbReference type="InterPro" id="IPR000620">
    <property type="entry name" value="EamA_dom"/>
</dbReference>
<keyword evidence="3 6" id="KW-0812">Transmembrane</keyword>
<dbReference type="PANTHER" id="PTHR42920">
    <property type="entry name" value="OS03G0707200 PROTEIN-RELATED"/>
    <property type="match status" value="1"/>
</dbReference>
<feature type="transmembrane region" description="Helical" evidence="6">
    <location>
        <begin position="120"/>
        <end position="138"/>
    </location>
</feature>